<dbReference type="InterPro" id="IPR011990">
    <property type="entry name" value="TPR-like_helical_dom_sf"/>
</dbReference>
<dbReference type="InterPro" id="IPR052658">
    <property type="entry name" value="TPR-containing"/>
</dbReference>
<dbReference type="PANTHER" id="PTHR15544:SF0">
    <property type="entry name" value="TETRATRICOPEPTIDE REPEAT PROTEIN 33"/>
    <property type="match status" value="1"/>
</dbReference>
<dbReference type="SMART" id="SM00028">
    <property type="entry name" value="TPR"/>
    <property type="match status" value="3"/>
</dbReference>
<proteinExistence type="predicted"/>
<dbReference type="Pfam" id="PF13432">
    <property type="entry name" value="TPR_16"/>
    <property type="match status" value="1"/>
</dbReference>
<organism evidence="3 4">
    <name type="scientific">Kalanchoe fedtschenkoi</name>
    <name type="common">Lavender scallops</name>
    <name type="synonym">South American air plant</name>
    <dbReference type="NCBI Taxonomy" id="63787"/>
    <lineage>
        <taxon>Eukaryota</taxon>
        <taxon>Viridiplantae</taxon>
        <taxon>Streptophyta</taxon>
        <taxon>Embryophyta</taxon>
        <taxon>Tracheophyta</taxon>
        <taxon>Spermatophyta</taxon>
        <taxon>Magnoliopsida</taxon>
        <taxon>eudicotyledons</taxon>
        <taxon>Gunneridae</taxon>
        <taxon>Pentapetalae</taxon>
        <taxon>Saxifragales</taxon>
        <taxon>Crassulaceae</taxon>
        <taxon>Kalanchoe</taxon>
    </lineage>
</organism>
<protein>
    <recommendedName>
        <fullName evidence="5">Tetratricopeptide repeat protein 33</fullName>
    </recommendedName>
</protein>
<evidence type="ECO:0000313" key="4">
    <source>
        <dbReference type="Proteomes" id="UP000594263"/>
    </source>
</evidence>
<dbReference type="Gramene" id="Kaladp0040s0560.1.v1.1">
    <property type="protein sequence ID" value="Kaladp0040s0560.1.v1.1"/>
    <property type="gene ID" value="Kaladp0040s0560.v1.1"/>
</dbReference>
<dbReference type="Proteomes" id="UP000594263">
    <property type="component" value="Unplaced"/>
</dbReference>
<feature type="repeat" description="TPR" evidence="1">
    <location>
        <begin position="72"/>
        <end position="105"/>
    </location>
</feature>
<feature type="repeat" description="TPR" evidence="1">
    <location>
        <begin position="140"/>
        <end position="173"/>
    </location>
</feature>
<keyword evidence="4" id="KW-1185">Reference proteome</keyword>
<dbReference type="InterPro" id="IPR019734">
    <property type="entry name" value="TPR_rpt"/>
</dbReference>
<dbReference type="PROSITE" id="PS50293">
    <property type="entry name" value="TPR_REGION"/>
    <property type="match status" value="1"/>
</dbReference>
<dbReference type="AlphaFoldDB" id="A0A7N0TPL6"/>
<evidence type="ECO:0000256" key="1">
    <source>
        <dbReference type="PROSITE-ProRule" id="PRU00339"/>
    </source>
</evidence>
<name>A0A7N0TPL6_KALFE</name>
<dbReference type="PANTHER" id="PTHR15544">
    <property type="entry name" value="OSMOSIS RESPONSIVE FACTOR"/>
    <property type="match status" value="1"/>
</dbReference>
<evidence type="ECO:0000256" key="2">
    <source>
        <dbReference type="SAM" id="MobiDB-lite"/>
    </source>
</evidence>
<dbReference type="Gene3D" id="1.25.40.10">
    <property type="entry name" value="Tetratricopeptide repeat domain"/>
    <property type="match status" value="1"/>
</dbReference>
<dbReference type="EnsemblPlants" id="Kaladp0040s0560.2.v1.1">
    <property type="protein sequence ID" value="Kaladp0040s0560.2.v1.1"/>
    <property type="gene ID" value="Kaladp0040s0560.v1.1"/>
</dbReference>
<dbReference type="SUPFAM" id="SSF48452">
    <property type="entry name" value="TPR-like"/>
    <property type="match status" value="1"/>
</dbReference>
<sequence>MTSKMKLTWTKKPSTCNKKRIRNPLSHFSDLPFDSRNQTGADTCGGGAERDAADKLRESSSANELSSFLKLSDDFQAQGNKLAEDGKYYEALAKWETALNLTPEKAILHEQKAQVLLEIGDAWKALKAATRATELDPSWAEAWITLGRTQLNFGEPDNAIQSFNRALVIKPDSLEAQEGKRTASHLIQKRKQLHASGLITREDRFVVGDKFEE</sequence>
<evidence type="ECO:0008006" key="5">
    <source>
        <dbReference type="Google" id="ProtNLM"/>
    </source>
</evidence>
<dbReference type="Gramene" id="Kaladp0040s0560.2.v1.1">
    <property type="protein sequence ID" value="Kaladp0040s0560.2.v1.1"/>
    <property type="gene ID" value="Kaladp0040s0560.v1.1"/>
</dbReference>
<dbReference type="PROSITE" id="PS50005">
    <property type="entry name" value="TPR"/>
    <property type="match status" value="2"/>
</dbReference>
<dbReference type="EnsemblPlants" id="Kaladp0040s0560.1.v1.1">
    <property type="protein sequence ID" value="Kaladp0040s0560.1.v1.1"/>
    <property type="gene ID" value="Kaladp0040s0560.v1.1"/>
</dbReference>
<keyword evidence="1" id="KW-0802">TPR repeat</keyword>
<evidence type="ECO:0000313" key="3">
    <source>
        <dbReference type="EnsemblPlants" id="Kaladp0040s0560.2.v1.1"/>
    </source>
</evidence>
<reference evidence="3" key="1">
    <citation type="submission" date="2021-01" db="UniProtKB">
        <authorList>
            <consortium name="EnsemblPlants"/>
        </authorList>
    </citation>
    <scope>IDENTIFICATION</scope>
</reference>
<accession>A0A7N0TPL6</accession>
<dbReference type="OMA" id="EPDNAIE"/>
<feature type="region of interest" description="Disordered" evidence="2">
    <location>
        <begin position="26"/>
        <end position="51"/>
    </location>
</feature>